<organism evidence="4 5">
    <name type="scientific">Nocardioides lentus</name>
    <dbReference type="NCBI Taxonomy" id="338077"/>
    <lineage>
        <taxon>Bacteria</taxon>
        <taxon>Bacillati</taxon>
        <taxon>Actinomycetota</taxon>
        <taxon>Actinomycetes</taxon>
        <taxon>Propionibacteriales</taxon>
        <taxon>Nocardioidaceae</taxon>
        <taxon>Nocardioides</taxon>
    </lineage>
</organism>
<sequence length="427" mass="42698">MTSSARPEAPALDAAAREALGSACADVRDADPADHVDGVAPLVVARPGDTEQVAGTMRAAAAHGLRVVPRGAGTKSTWGLPPAGVDVLLDLGGLDEVVDHAAGDLIVQARAGTPLACVQETVAGERQRLTVDETVAGATIGGMLATNASGARRTAVGTARDLLIGVTMVRHDGVVAKAGGRVVKNVAGYDLGKLLIGSMGTLGVVVDATFRLHPLPAASRWVTARAADPAGALALAQAAVHSQVVPAAVEVGWAGGAGAVSVLLEGRESGVQGRVDELSAILGPLAGDVGVSEDAPAGGATYPWDPTARGDDRAVALKVTFGLSGLADVLGALAGTPAEVRGSAGSGVVYVALPSATGVDEVATVLTRLRRASAEHGGATTVVDAPAAVKDAVDVWGPVPAIALMRRVKDQFDPERRLAPGRFVGGI</sequence>
<comment type="caution">
    <text evidence="4">The sequence shown here is derived from an EMBL/GenBank/DDBJ whole genome shotgun (WGS) entry which is preliminary data.</text>
</comment>
<evidence type="ECO:0000256" key="2">
    <source>
        <dbReference type="ARBA" id="ARBA00022827"/>
    </source>
</evidence>
<keyword evidence="2" id="KW-0274">FAD</keyword>
<gene>
    <name evidence="4" type="ORF">GCM10009737_08910</name>
</gene>
<dbReference type="PROSITE" id="PS51387">
    <property type="entry name" value="FAD_PCMH"/>
    <property type="match status" value="1"/>
</dbReference>
<dbReference type="SUPFAM" id="SSF56176">
    <property type="entry name" value="FAD-binding/transporter-associated domain-like"/>
    <property type="match status" value="1"/>
</dbReference>
<dbReference type="Proteomes" id="UP001501612">
    <property type="component" value="Unassembled WGS sequence"/>
</dbReference>
<name>A0ABP5AD71_9ACTN</name>
<dbReference type="InterPro" id="IPR016166">
    <property type="entry name" value="FAD-bd_PCMH"/>
</dbReference>
<dbReference type="InterPro" id="IPR016164">
    <property type="entry name" value="FAD-linked_Oxase-like_C"/>
</dbReference>
<keyword evidence="5" id="KW-1185">Reference proteome</keyword>
<dbReference type="EMBL" id="BAAAMY010000002">
    <property type="protein sequence ID" value="GAA1909800.1"/>
    <property type="molecule type" value="Genomic_DNA"/>
</dbReference>
<dbReference type="PANTHER" id="PTHR11748:SF103">
    <property type="entry name" value="GLYCOLATE OXIDASE SUBUNIT GLCE"/>
    <property type="match status" value="1"/>
</dbReference>
<dbReference type="RefSeq" id="WP_344004314.1">
    <property type="nucleotide sequence ID" value="NZ_BAAAMY010000002.1"/>
</dbReference>
<dbReference type="PANTHER" id="PTHR11748">
    <property type="entry name" value="D-LACTATE DEHYDROGENASE"/>
    <property type="match status" value="1"/>
</dbReference>
<dbReference type="Gene3D" id="3.30.465.10">
    <property type="match status" value="1"/>
</dbReference>
<dbReference type="Pfam" id="PF01565">
    <property type="entry name" value="FAD_binding_4"/>
    <property type="match status" value="1"/>
</dbReference>
<feature type="domain" description="FAD-binding PCMH-type" evidence="3">
    <location>
        <begin position="36"/>
        <end position="215"/>
    </location>
</feature>
<proteinExistence type="predicted"/>
<evidence type="ECO:0000313" key="4">
    <source>
        <dbReference type="EMBL" id="GAA1909800.1"/>
    </source>
</evidence>
<dbReference type="SUPFAM" id="SSF55103">
    <property type="entry name" value="FAD-linked oxidases, C-terminal domain"/>
    <property type="match status" value="1"/>
</dbReference>
<evidence type="ECO:0000259" key="3">
    <source>
        <dbReference type="PROSITE" id="PS51387"/>
    </source>
</evidence>
<keyword evidence="1" id="KW-0285">Flavoprotein</keyword>
<dbReference type="InterPro" id="IPR036318">
    <property type="entry name" value="FAD-bd_PCMH-like_sf"/>
</dbReference>
<evidence type="ECO:0000313" key="5">
    <source>
        <dbReference type="Proteomes" id="UP001501612"/>
    </source>
</evidence>
<evidence type="ECO:0000256" key="1">
    <source>
        <dbReference type="ARBA" id="ARBA00022630"/>
    </source>
</evidence>
<protein>
    <submittedName>
        <fullName evidence="4">FAD-binding oxidoreductase</fullName>
    </submittedName>
</protein>
<reference evidence="5" key="1">
    <citation type="journal article" date="2019" name="Int. J. Syst. Evol. Microbiol.">
        <title>The Global Catalogue of Microorganisms (GCM) 10K type strain sequencing project: providing services to taxonomists for standard genome sequencing and annotation.</title>
        <authorList>
            <consortium name="The Broad Institute Genomics Platform"/>
            <consortium name="The Broad Institute Genome Sequencing Center for Infectious Disease"/>
            <person name="Wu L."/>
            <person name="Ma J."/>
        </authorList>
    </citation>
    <scope>NUCLEOTIDE SEQUENCE [LARGE SCALE GENOMIC DNA]</scope>
    <source>
        <strain evidence="5">JCM 14046</strain>
    </source>
</reference>
<dbReference type="InterPro" id="IPR016169">
    <property type="entry name" value="FAD-bd_PCMH_sub2"/>
</dbReference>
<accession>A0ABP5AD71</accession>
<dbReference type="InterPro" id="IPR006094">
    <property type="entry name" value="Oxid_FAD_bind_N"/>
</dbReference>